<feature type="signal peptide" evidence="14">
    <location>
        <begin position="1"/>
        <end position="21"/>
    </location>
</feature>
<keyword evidence="10" id="KW-0573">Peptidoglycan synthesis</keyword>
<evidence type="ECO:0000256" key="13">
    <source>
        <dbReference type="RuleBase" id="RU004016"/>
    </source>
</evidence>
<evidence type="ECO:0000256" key="5">
    <source>
        <dbReference type="ARBA" id="ARBA00022645"/>
    </source>
</evidence>
<dbReference type="GO" id="GO:0009002">
    <property type="term" value="F:serine-type D-Ala-D-Ala carboxypeptidase activity"/>
    <property type="evidence" value="ECO:0007669"/>
    <property type="project" value="UniProtKB-EC"/>
</dbReference>
<accession>A0A2C9D851</accession>
<dbReference type="InterPro" id="IPR018044">
    <property type="entry name" value="Peptidase_S11"/>
</dbReference>
<dbReference type="SUPFAM" id="SSF69189">
    <property type="entry name" value="Penicillin-binding protein associated domain"/>
    <property type="match status" value="1"/>
</dbReference>
<evidence type="ECO:0000256" key="12">
    <source>
        <dbReference type="ARBA" id="ARBA00034000"/>
    </source>
</evidence>
<evidence type="ECO:0000256" key="2">
    <source>
        <dbReference type="ARBA" id="ARBA00004752"/>
    </source>
</evidence>
<dbReference type="Gene3D" id="2.60.410.10">
    <property type="entry name" value="D-Ala-D-Ala carboxypeptidase, C-terminal domain"/>
    <property type="match status" value="1"/>
</dbReference>
<dbReference type="InterPro" id="IPR001967">
    <property type="entry name" value="Peptidase_S11_N"/>
</dbReference>
<dbReference type="SMART" id="SM00936">
    <property type="entry name" value="PBP5_C"/>
    <property type="match status" value="1"/>
</dbReference>
<evidence type="ECO:0000256" key="7">
    <source>
        <dbReference type="ARBA" id="ARBA00022729"/>
    </source>
</evidence>
<comment type="similarity">
    <text evidence="3 13">Belongs to the peptidase S11 family.</text>
</comment>
<keyword evidence="6" id="KW-0645">Protease</keyword>
<evidence type="ECO:0000313" key="16">
    <source>
        <dbReference type="EMBL" id="SON55921.1"/>
    </source>
</evidence>
<keyword evidence="8 16" id="KW-0378">Hydrolase</keyword>
<evidence type="ECO:0000259" key="15">
    <source>
        <dbReference type="SMART" id="SM00936"/>
    </source>
</evidence>
<gene>
    <name evidence="16" type="primary">dacF_1</name>
    <name evidence="16" type="ORF">HDIA_2380</name>
</gene>
<dbReference type="PRINTS" id="PR00725">
    <property type="entry name" value="DADACBPTASE1"/>
</dbReference>
<evidence type="ECO:0000256" key="3">
    <source>
        <dbReference type="ARBA" id="ARBA00007164"/>
    </source>
</evidence>
<evidence type="ECO:0000256" key="8">
    <source>
        <dbReference type="ARBA" id="ARBA00022801"/>
    </source>
</evidence>
<dbReference type="Pfam" id="PF00768">
    <property type="entry name" value="Peptidase_S11"/>
    <property type="match status" value="1"/>
</dbReference>
<comment type="catalytic activity">
    <reaction evidence="12">
        <text>Preferential cleavage: (Ac)2-L-Lys-D-Ala-|-D-Ala. Also transpeptidation of peptidyl-alanyl moieties that are N-acyl substituents of D-alanine.</text>
        <dbReference type="EC" id="3.4.16.4"/>
    </reaction>
</comment>
<name>A0A2C9D851_9HYPH</name>
<evidence type="ECO:0000256" key="11">
    <source>
        <dbReference type="ARBA" id="ARBA00023316"/>
    </source>
</evidence>
<feature type="domain" description="Peptidase S11 D-Ala-D-Ala carboxypeptidase A C-terminal" evidence="15">
    <location>
        <begin position="271"/>
        <end position="361"/>
    </location>
</feature>
<dbReference type="EC" id="3.4.16.4" evidence="4"/>
<evidence type="ECO:0000256" key="1">
    <source>
        <dbReference type="ARBA" id="ARBA00003217"/>
    </source>
</evidence>
<evidence type="ECO:0000256" key="10">
    <source>
        <dbReference type="ARBA" id="ARBA00022984"/>
    </source>
</evidence>
<dbReference type="Pfam" id="PF07943">
    <property type="entry name" value="PBP5_C"/>
    <property type="match status" value="1"/>
</dbReference>
<evidence type="ECO:0000256" key="9">
    <source>
        <dbReference type="ARBA" id="ARBA00022960"/>
    </source>
</evidence>
<evidence type="ECO:0000256" key="4">
    <source>
        <dbReference type="ARBA" id="ARBA00012448"/>
    </source>
</evidence>
<dbReference type="GO" id="GO:0009252">
    <property type="term" value="P:peptidoglycan biosynthetic process"/>
    <property type="evidence" value="ECO:0007669"/>
    <property type="project" value="UniProtKB-UniPathway"/>
</dbReference>
<dbReference type="InterPro" id="IPR012907">
    <property type="entry name" value="Peptidase_S11_C"/>
</dbReference>
<dbReference type="EMBL" id="LT960614">
    <property type="protein sequence ID" value="SON55921.1"/>
    <property type="molecule type" value="Genomic_DNA"/>
</dbReference>
<keyword evidence="11" id="KW-0961">Cell wall biogenesis/degradation</keyword>
<evidence type="ECO:0000256" key="6">
    <source>
        <dbReference type="ARBA" id="ARBA00022670"/>
    </source>
</evidence>
<dbReference type="Proteomes" id="UP000223606">
    <property type="component" value="Chromosome 1"/>
</dbReference>
<comment type="pathway">
    <text evidence="2">Cell wall biogenesis; peptidoglycan biosynthesis.</text>
</comment>
<organism evidence="16 17">
    <name type="scientific">Hartmannibacter diazotrophicus</name>
    <dbReference type="NCBI Taxonomy" id="1482074"/>
    <lineage>
        <taxon>Bacteria</taxon>
        <taxon>Pseudomonadati</taxon>
        <taxon>Pseudomonadota</taxon>
        <taxon>Alphaproteobacteria</taxon>
        <taxon>Hyphomicrobiales</taxon>
        <taxon>Pleomorphomonadaceae</taxon>
        <taxon>Hartmannibacter</taxon>
    </lineage>
</organism>
<dbReference type="KEGG" id="hdi:HDIA_2380"/>
<comment type="function">
    <text evidence="1">Removes C-terminal D-alanyl residues from sugar-peptide cell wall precursors.</text>
</comment>
<sequence length="380" mass="39848">MTLAALALTALTLTAAGPAGAVETAAPRILMVDSSTSRSVLIQRRSGEVFAPGNFAKLMTLAVVLDALDQGEIAETTPFPVSEHAWRSGGAPAGVTTMFARIKSEIPVSDLLRGLVVDHANDAAIILAEGLSGSEQVFAGRMNELAIRIGMSDSRFANPTGFASPSARITMADLALLCDWIWTRHPDANTLFSAPDFTWNGITQRNKTTPVRNVPGVLGMMLAWDQRAGYGAAILAERGDRRIVLVMNGLGSEKARDDEVTALVDAAFDEFWPVALFPPGATVGEVSVFRGAVERIPVKAQNGASAVLPVSDDADVSAAVVYEGPVSAPVEAGQEIASLEISVAGENVASVPLVAGADVSEGTFSQKAGDGLYQLLFGWW</sequence>
<dbReference type="SUPFAM" id="SSF56601">
    <property type="entry name" value="beta-lactamase/transpeptidase-like"/>
    <property type="match status" value="1"/>
</dbReference>
<dbReference type="Gene3D" id="3.40.710.10">
    <property type="entry name" value="DD-peptidase/beta-lactamase superfamily"/>
    <property type="match status" value="1"/>
</dbReference>
<dbReference type="GO" id="GO:0006508">
    <property type="term" value="P:proteolysis"/>
    <property type="evidence" value="ECO:0007669"/>
    <property type="project" value="UniProtKB-KW"/>
</dbReference>
<dbReference type="UniPathway" id="UPA00219"/>
<keyword evidence="7 14" id="KW-0732">Signal</keyword>
<proteinExistence type="inferred from homology"/>
<dbReference type="AlphaFoldDB" id="A0A2C9D851"/>
<dbReference type="GO" id="GO:0008360">
    <property type="term" value="P:regulation of cell shape"/>
    <property type="evidence" value="ECO:0007669"/>
    <property type="project" value="UniProtKB-KW"/>
</dbReference>
<dbReference type="GO" id="GO:0071555">
    <property type="term" value="P:cell wall organization"/>
    <property type="evidence" value="ECO:0007669"/>
    <property type="project" value="UniProtKB-KW"/>
</dbReference>
<keyword evidence="5 16" id="KW-0121">Carboxypeptidase</keyword>
<keyword evidence="17" id="KW-1185">Reference proteome</keyword>
<feature type="chain" id="PRO_5013039215" description="serine-type D-Ala-D-Ala carboxypeptidase" evidence="14">
    <location>
        <begin position="22"/>
        <end position="380"/>
    </location>
</feature>
<dbReference type="InterPro" id="IPR037167">
    <property type="entry name" value="Peptidase_S11_C_sf"/>
</dbReference>
<evidence type="ECO:0000313" key="17">
    <source>
        <dbReference type="Proteomes" id="UP000223606"/>
    </source>
</evidence>
<dbReference type="InterPro" id="IPR012338">
    <property type="entry name" value="Beta-lactam/transpept-like"/>
</dbReference>
<protein>
    <recommendedName>
        <fullName evidence="4">serine-type D-Ala-D-Ala carboxypeptidase</fullName>
        <ecNumber evidence="4">3.4.16.4</ecNumber>
    </recommendedName>
</protein>
<keyword evidence="9" id="KW-0133">Cell shape</keyword>
<dbReference type="InterPro" id="IPR015956">
    <property type="entry name" value="Peniciliin-bd_prot_C_sf"/>
</dbReference>
<reference evidence="17" key="1">
    <citation type="submission" date="2017-09" db="EMBL/GenBank/DDBJ databases">
        <title>Genome sequence of Nannocystis excedens DSM 71.</title>
        <authorList>
            <person name="Blom J."/>
        </authorList>
    </citation>
    <scope>NUCLEOTIDE SEQUENCE [LARGE SCALE GENOMIC DNA]</scope>
    <source>
        <strain evidence="17">type strain: E19</strain>
    </source>
</reference>
<evidence type="ECO:0000256" key="14">
    <source>
        <dbReference type="SAM" id="SignalP"/>
    </source>
</evidence>